<proteinExistence type="predicted"/>
<dbReference type="OrthoDB" id="125614at2759"/>
<organism evidence="2 3">
    <name type="scientific">Chlamydomonas eustigma</name>
    <dbReference type="NCBI Taxonomy" id="1157962"/>
    <lineage>
        <taxon>Eukaryota</taxon>
        <taxon>Viridiplantae</taxon>
        <taxon>Chlorophyta</taxon>
        <taxon>core chlorophytes</taxon>
        <taxon>Chlorophyceae</taxon>
        <taxon>CS clade</taxon>
        <taxon>Chlamydomonadales</taxon>
        <taxon>Chlamydomonadaceae</taxon>
        <taxon>Chlamydomonas</taxon>
    </lineage>
</organism>
<evidence type="ECO:0000313" key="2">
    <source>
        <dbReference type="EMBL" id="GAX83307.1"/>
    </source>
</evidence>
<protein>
    <recommendedName>
        <fullName evidence="1">Peptidase S74 domain-containing protein</fullName>
    </recommendedName>
</protein>
<keyword evidence="3" id="KW-1185">Reference proteome</keyword>
<dbReference type="Proteomes" id="UP000232323">
    <property type="component" value="Unassembled WGS sequence"/>
</dbReference>
<dbReference type="EMBL" id="BEGY01000096">
    <property type="protein sequence ID" value="GAX83307.1"/>
    <property type="molecule type" value="Genomic_DNA"/>
</dbReference>
<sequence>MGLDQSDSSFKIQVGFALASGNFTAPNITVTETGYVGISTTTPQYTLDVNGTARVSGAINASTLNMTSTSNPAMAPILYTNGYNGNLLEAYFSSSDRYGLNLDGGVMRMYASSAYDLSALALSLNNNNTFTDLLFVTHGGNVGIGTTAPAYPLDVNGTARVNVNNLENNKLLVLYDGNAGDPVNTATDFYGFGINASTLRYQVQPGDSHTFYNGTTTTFTTGGGGSNVQTDYSELLLFQFNDFGPLDGPDRIRHLAGAHKFQVYTGASVNPTDTAAFWADNNYNTAMYIANSGYVGIGTNTPAYPLDVNGAGNVNGSFNVNGILQVNGTIFATGDIVALSDASVKTEINRIQDPLKKMMELTGYTYQRADSDRRHCGIIAQDLLRVLPEAVYEDGSGRLAVAYPNLVALLIEGVNELNQKMVKLAEKCQYYEATLHSIQAR</sequence>
<dbReference type="PROSITE" id="PS51688">
    <property type="entry name" value="ICA"/>
    <property type="match status" value="1"/>
</dbReference>
<reference evidence="2 3" key="1">
    <citation type="submission" date="2017-08" db="EMBL/GenBank/DDBJ databases">
        <title>Acidophilic green algal genome provides insights into adaptation to an acidic environment.</title>
        <authorList>
            <person name="Hirooka S."/>
            <person name="Hirose Y."/>
            <person name="Kanesaki Y."/>
            <person name="Higuchi S."/>
            <person name="Fujiwara T."/>
            <person name="Onuma R."/>
            <person name="Era A."/>
            <person name="Ohbayashi R."/>
            <person name="Uzuka A."/>
            <person name="Nozaki H."/>
            <person name="Yoshikawa H."/>
            <person name="Miyagishima S.Y."/>
        </authorList>
    </citation>
    <scope>NUCLEOTIDE SEQUENCE [LARGE SCALE GENOMIC DNA]</scope>
    <source>
        <strain evidence="2 3">NIES-2499</strain>
    </source>
</reference>
<gene>
    <name evidence="2" type="ORF">CEUSTIGMA_g10733.t1</name>
</gene>
<evidence type="ECO:0000313" key="3">
    <source>
        <dbReference type="Proteomes" id="UP000232323"/>
    </source>
</evidence>
<name>A0A250XJQ6_9CHLO</name>
<evidence type="ECO:0000259" key="1">
    <source>
        <dbReference type="PROSITE" id="PS51688"/>
    </source>
</evidence>
<dbReference type="AlphaFoldDB" id="A0A250XJQ6"/>
<accession>A0A250XJQ6</accession>
<feature type="domain" description="Peptidase S74" evidence="1">
    <location>
        <begin position="340"/>
        <end position="428"/>
    </location>
</feature>
<dbReference type="InterPro" id="IPR030392">
    <property type="entry name" value="S74_ICA"/>
</dbReference>
<dbReference type="Pfam" id="PF13884">
    <property type="entry name" value="Peptidase_S74"/>
    <property type="match status" value="1"/>
</dbReference>
<comment type="caution">
    <text evidence="2">The sequence shown here is derived from an EMBL/GenBank/DDBJ whole genome shotgun (WGS) entry which is preliminary data.</text>
</comment>